<dbReference type="Proteomes" id="UP001060085">
    <property type="component" value="Linkage Group LG03"/>
</dbReference>
<reference evidence="2" key="1">
    <citation type="journal article" date="2023" name="Nat. Plants">
        <title>Single-cell RNA sequencing provides a high-resolution roadmap for understanding the multicellular compartmentation of specialized metabolism.</title>
        <authorList>
            <person name="Sun S."/>
            <person name="Shen X."/>
            <person name="Li Y."/>
            <person name="Li Y."/>
            <person name="Wang S."/>
            <person name="Li R."/>
            <person name="Zhang H."/>
            <person name="Shen G."/>
            <person name="Guo B."/>
            <person name="Wei J."/>
            <person name="Xu J."/>
            <person name="St-Pierre B."/>
            <person name="Chen S."/>
            <person name="Sun C."/>
        </authorList>
    </citation>
    <scope>NUCLEOTIDE SEQUENCE [LARGE SCALE GENOMIC DNA]</scope>
</reference>
<dbReference type="EMBL" id="CM044703">
    <property type="protein sequence ID" value="KAI5671140.1"/>
    <property type="molecule type" value="Genomic_DNA"/>
</dbReference>
<name>A0ACC0BET4_CATRO</name>
<accession>A0ACC0BET4</accession>
<gene>
    <name evidence="1" type="ORF">M9H77_11504</name>
</gene>
<protein>
    <submittedName>
        <fullName evidence="1">Uncharacterized protein</fullName>
    </submittedName>
</protein>
<evidence type="ECO:0000313" key="1">
    <source>
        <dbReference type="EMBL" id="KAI5671140.1"/>
    </source>
</evidence>
<comment type="caution">
    <text evidence="1">The sequence shown here is derived from an EMBL/GenBank/DDBJ whole genome shotgun (WGS) entry which is preliminary data.</text>
</comment>
<proteinExistence type="predicted"/>
<sequence length="153" mass="17910">MENEANGEDEKDLDSHGKTERIEFQSNYDYDYKLFFENMRLEGSNVIFQYKNGASVVYDGLIFLNSQTDDNLVSKKQKYTDAIQHETTMKGISYPFSLFWIKFFVNLMIKRSMKGLCRKSLCGSLNISIEIFAMEGKSQEVMVKRGKFRRNNF</sequence>
<organism evidence="1 2">
    <name type="scientific">Catharanthus roseus</name>
    <name type="common">Madagascar periwinkle</name>
    <name type="synonym">Vinca rosea</name>
    <dbReference type="NCBI Taxonomy" id="4058"/>
    <lineage>
        <taxon>Eukaryota</taxon>
        <taxon>Viridiplantae</taxon>
        <taxon>Streptophyta</taxon>
        <taxon>Embryophyta</taxon>
        <taxon>Tracheophyta</taxon>
        <taxon>Spermatophyta</taxon>
        <taxon>Magnoliopsida</taxon>
        <taxon>eudicotyledons</taxon>
        <taxon>Gunneridae</taxon>
        <taxon>Pentapetalae</taxon>
        <taxon>asterids</taxon>
        <taxon>lamiids</taxon>
        <taxon>Gentianales</taxon>
        <taxon>Apocynaceae</taxon>
        <taxon>Rauvolfioideae</taxon>
        <taxon>Vinceae</taxon>
        <taxon>Catharanthinae</taxon>
        <taxon>Catharanthus</taxon>
    </lineage>
</organism>
<keyword evidence="2" id="KW-1185">Reference proteome</keyword>
<evidence type="ECO:0000313" key="2">
    <source>
        <dbReference type="Proteomes" id="UP001060085"/>
    </source>
</evidence>